<feature type="region of interest" description="Disordered" evidence="1">
    <location>
        <begin position="177"/>
        <end position="198"/>
    </location>
</feature>
<comment type="caution">
    <text evidence="2">The sequence shown here is derived from an EMBL/GenBank/DDBJ whole genome shotgun (WGS) entry which is preliminary data.</text>
</comment>
<evidence type="ECO:0000256" key="1">
    <source>
        <dbReference type="SAM" id="MobiDB-lite"/>
    </source>
</evidence>
<gene>
    <name evidence="2" type="ORF">CDAR_408861</name>
</gene>
<feature type="compositionally biased region" description="Polar residues" evidence="1">
    <location>
        <begin position="80"/>
        <end position="116"/>
    </location>
</feature>
<proteinExistence type="predicted"/>
<dbReference type="AlphaFoldDB" id="A0AAV4UWP4"/>
<name>A0AAV4UWP4_9ARAC</name>
<protein>
    <submittedName>
        <fullName evidence="2">Uncharacterized protein</fullName>
    </submittedName>
</protein>
<sequence length="198" mass="21545">MSRDERKFHSFAEISKDNDEDMSVPETLLRAPAGRNVQNQLARGNLGDASNEPSSDLCRHASGPRNPISSDMRAEGGQNAVRSSENVQQSAEYSLLQPTSNKRNISDTNDSTSGCSIGNKKMRYCEMNLDGSSIQPLDLSSRVTSYETEGITGGEINRSQKIQSNISTSSAKCLSSALSSSKNSRDQGKKQECDVCRK</sequence>
<feature type="compositionally biased region" description="Basic and acidic residues" evidence="1">
    <location>
        <begin position="183"/>
        <end position="198"/>
    </location>
</feature>
<reference evidence="2 3" key="1">
    <citation type="submission" date="2021-06" db="EMBL/GenBank/DDBJ databases">
        <title>Caerostris darwini draft genome.</title>
        <authorList>
            <person name="Kono N."/>
            <person name="Arakawa K."/>
        </authorList>
    </citation>
    <scope>NUCLEOTIDE SEQUENCE [LARGE SCALE GENOMIC DNA]</scope>
</reference>
<accession>A0AAV4UWP4</accession>
<evidence type="ECO:0000313" key="3">
    <source>
        <dbReference type="Proteomes" id="UP001054837"/>
    </source>
</evidence>
<dbReference type="Proteomes" id="UP001054837">
    <property type="component" value="Unassembled WGS sequence"/>
</dbReference>
<dbReference type="EMBL" id="BPLQ01011977">
    <property type="protein sequence ID" value="GIY61785.1"/>
    <property type="molecule type" value="Genomic_DNA"/>
</dbReference>
<keyword evidence="3" id="KW-1185">Reference proteome</keyword>
<feature type="compositionally biased region" description="Basic and acidic residues" evidence="1">
    <location>
        <begin position="1"/>
        <end position="17"/>
    </location>
</feature>
<organism evidence="2 3">
    <name type="scientific">Caerostris darwini</name>
    <dbReference type="NCBI Taxonomy" id="1538125"/>
    <lineage>
        <taxon>Eukaryota</taxon>
        <taxon>Metazoa</taxon>
        <taxon>Ecdysozoa</taxon>
        <taxon>Arthropoda</taxon>
        <taxon>Chelicerata</taxon>
        <taxon>Arachnida</taxon>
        <taxon>Araneae</taxon>
        <taxon>Araneomorphae</taxon>
        <taxon>Entelegynae</taxon>
        <taxon>Araneoidea</taxon>
        <taxon>Araneidae</taxon>
        <taxon>Caerostris</taxon>
    </lineage>
</organism>
<evidence type="ECO:0000313" key="2">
    <source>
        <dbReference type="EMBL" id="GIY61785.1"/>
    </source>
</evidence>
<feature type="region of interest" description="Disordered" evidence="1">
    <location>
        <begin position="1"/>
        <end position="117"/>
    </location>
</feature>